<dbReference type="GO" id="GO:0008081">
    <property type="term" value="F:phosphoric diester hydrolase activity"/>
    <property type="evidence" value="ECO:0007669"/>
    <property type="project" value="InterPro"/>
</dbReference>
<evidence type="ECO:0000313" key="1">
    <source>
        <dbReference type="EMBL" id="TWF53228.1"/>
    </source>
</evidence>
<sequence length="205" mass="23014">MKIISHRGFWLTDDEKNEMVAFERTVEHGFGTETDFRDLNGKLVISHDPPLEGAMTIEAMLDVFRGKGLTLAVNVKSDGITAQLKQVLDAYGQDYFAFDMSVPQMVQYVAHGMPVYTRHSDVETHPAMYDKAVGVWLDAFFGDWYGETEIRSHLDAGKAVCLVSPELHKRDPLAFWASLKKAGLHQAEKLTLCTDLPTKAVEYFG</sequence>
<organism evidence="1 2">
    <name type="scientific">Neorhizobium alkalisoli</name>
    <dbReference type="NCBI Taxonomy" id="528178"/>
    <lineage>
        <taxon>Bacteria</taxon>
        <taxon>Pseudomonadati</taxon>
        <taxon>Pseudomonadota</taxon>
        <taxon>Alphaproteobacteria</taxon>
        <taxon>Hyphomicrobiales</taxon>
        <taxon>Rhizobiaceae</taxon>
        <taxon>Rhizobium/Agrobacterium group</taxon>
        <taxon>Neorhizobium</taxon>
    </lineage>
</organism>
<protein>
    <recommendedName>
        <fullName evidence="3">Glycerophosphoryl diester phosphodiesterase</fullName>
    </recommendedName>
</protein>
<accession>A0A561QS61</accession>
<dbReference type="GO" id="GO:0006629">
    <property type="term" value="P:lipid metabolic process"/>
    <property type="evidence" value="ECO:0007669"/>
    <property type="project" value="InterPro"/>
</dbReference>
<dbReference type="AlphaFoldDB" id="A0A561QS61"/>
<name>A0A561QS61_9HYPH</name>
<comment type="caution">
    <text evidence="1">The sequence shown here is derived from an EMBL/GenBank/DDBJ whole genome shotgun (WGS) entry which is preliminary data.</text>
</comment>
<keyword evidence="2" id="KW-1185">Reference proteome</keyword>
<dbReference type="RefSeq" id="WP_145638899.1">
    <property type="nucleotide sequence ID" value="NZ_VIWP01000004.1"/>
</dbReference>
<dbReference type="InterPro" id="IPR017946">
    <property type="entry name" value="PLC-like_Pdiesterase_TIM-brl"/>
</dbReference>
<dbReference type="Proteomes" id="UP000320653">
    <property type="component" value="Unassembled WGS sequence"/>
</dbReference>
<dbReference type="EMBL" id="VIWP01000004">
    <property type="protein sequence ID" value="TWF53228.1"/>
    <property type="molecule type" value="Genomic_DNA"/>
</dbReference>
<evidence type="ECO:0008006" key="3">
    <source>
        <dbReference type="Google" id="ProtNLM"/>
    </source>
</evidence>
<evidence type="ECO:0000313" key="2">
    <source>
        <dbReference type="Proteomes" id="UP000320653"/>
    </source>
</evidence>
<proteinExistence type="predicted"/>
<dbReference type="SUPFAM" id="SSF51695">
    <property type="entry name" value="PLC-like phosphodiesterases"/>
    <property type="match status" value="1"/>
</dbReference>
<reference evidence="1 2" key="1">
    <citation type="submission" date="2019-06" db="EMBL/GenBank/DDBJ databases">
        <title>Sorghum-associated microbial communities from plants grown in Nebraska, USA.</title>
        <authorList>
            <person name="Schachtman D."/>
        </authorList>
    </citation>
    <scope>NUCLEOTIDE SEQUENCE [LARGE SCALE GENOMIC DNA]</scope>
    <source>
        <strain evidence="1 2">1225</strain>
    </source>
</reference>
<gene>
    <name evidence="1" type="ORF">FHW37_104503</name>
</gene>
<dbReference type="OrthoDB" id="7470251at2"/>